<evidence type="ECO:0008006" key="5">
    <source>
        <dbReference type="Google" id="ProtNLM"/>
    </source>
</evidence>
<organism evidence="3 4">
    <name type="scientific">Nocardiopsis kunsanensis</name>
    <dbReference type="NCBI Taxonomy" id="141693"/>
    <lineage>
        <taxon>Bacteria</taxon>
        <taxon>Bacillati</taxon>
        <taxon>Actinomycetota</taxon>
        <taxon>Actinomycetes</taxon>
        <taxon>Streptosporangiales</taxon>
        <taxon>Nocardiopsidaceae</taxon>
        <taxon>Nocardiopsis</taxon>
    </lineage>
</organism>
<keyword evidence="2" id="KW-0812">Transmembrane</keyword>
<keyword evidence="4" id="KW-1185">Reference proteome</keyword>
<evidence type="ECO:0000256" key="1">
    <source>
        <dbReference type="SAM" id="MobiDB-lite"/>
    </source>
</evidence>
<feature type="transmembrane region" description="Helical" evidence="2">
    <location>
        <begin position="40"/>
        <end position="62"/>
    </location>
</feature>
<feature type="region of interest" description="Disordered" evidence="1">
    <location>
        <begin position="139"/>
        <end position="158"/>
    </location>
</feature>
<proteinExistence type="predicted"/>
<gene>
    <name evidence="3" type="ORF">GCM10007147_44450</name>
</gene>
<evidence type="ECO:0000256" key="2">
    <source>
        <dbReference type="SAM" id="Phobius"/>
    </source>
</evidence>
<feature type="transmembrane region" description="Helical" evidence="2">
    <location>
        <begin position="6"/>
        <end position="28"/>
    </location>
</feature>
<keyword evidence="2" id="KW-1133">Transmembrane helix</keyword>
<feature type="transmembrane region" description="Helical" evidence="2">
    <location>
        <begin position="68"/>
        <end position="91"/>
    </location>
</feature>
<name>A0A918XL31_9ACTN</name>
<evidence type="ECO:0000313" key="3">
    <source>
        <dbReference type="EMBL" id="GHD36833.1"/>
    </source>
</evidence>
<dbReference type="EMBL" id="BMXL01000042">
    <property type="protein sequence ID" value="GHD36833.1"/>
    <property type="molecule type" value="Genomic_DNA"/>
</dbReference>
<sequence length="237" mass="24855">MTAAQLWTLIALGAFHGLHPGMGWMLAVARGLQEGGRAEVLRSLPMVALGHAGAVAIAAVAITVTGSLSASVLLPVVCGTAIALYGLWMLLGRRHYHWREIRLPLWQVGTWAFLMSSAHGAGLMLFPVMAGQLTHVHHDHGSHEAHNGDGGAGASAEVGSTTVPEGSWSLWDATVTGLFATGVHTSAMLGAAGVAALIAYDFFGVPALRWRGVTMDRIWALTLVAGGLFVLWSVLQP</sequence>
<accession>A0A918XL31</accession>
<reference evidence="3 4" key="1">
    <citation type="journal article" date="2014" name="Int. J. Syst. Evol. Microbiol.">
        <title>Complete genome sequence of Corynebacterium casei LMG S-19264T (=DSM 44701T), isolated from a smear-ripened cheese.</title>
        <authorList>
            <consortium name="US DOE Joint Genome Institute (JGI-PGF)"/>
            <person name="Walter F."/>
            <person name="Albersmeier A."/>
            <person name="Kalinowski J."/>
            <person name="Ruckert C."/>
        </authorList>
    </citation>
    <scope>NUCLEOTIDE SEQUENCE [LARGE SCALE GENOMIC DNA]</scope>
    <source>
        <strain evidence="3 4">KCTC 19473</strain>
    </source>
</reference>
<dbReference type="Proteomes" id="UP000654947">
    <property type="component" value="Unassembled WGS sequence"/>
</dbReference>
<feature type="transmembrane region" description="Helical" evidence="2">
    <location>
        <begin position="218"/>
        <end position="235"/>
    </location>
</feature>
<dbReference type="AlphaFoldDB" id="A0A918XL31"/>
<keyword evidence="2" id="KW-0472">Membrane</keyword>
<evidence type="ECO:0000313" key="4">
    <source>
        <dbReference type="Proteomes" id="UP000654947"/>
    </source>
</evidence>
<feature type="transmembrane region" description="Helical" evidence="2">
    <location>
        <begin position="103"/>
        <end position="126"/>
    </location>
</feature>
<protein>
    <recommendedName>
        <fullName evidence="5">Cell wall anchor protein</fullName>
    </recommendedName>
</protein>
<dbReference type="RefSeq" id="WP_017578287.1">
    <property type="nucleotide sequence ID" value="NZ_BMXL01000042.1"/>
</dbReference>
<feature type="transmembrane region" description="Helical" evidence="2">
    <location>
        <begin position="187"/>
        <end position="206"/>
    </location>
</feature>
<comment type="caution">
    <text evidence="3">The sequence shown here is derived from an EMBL/GenBank/DDBJ whole genome shotgun (WGS) entry which is preliminary data.</text>
</comment>